<dbReference type="EnsemblMetazoa" id="XM_021042087.2">
    <property type="protein sequence ID" value="XP_020897746.1"/>
    <property type="gene ID" value="LOC110236550"/>
</dbReference>
<dbReference type="GeneID" id="110236550"/>
<sequence>MTISAMSALVGYIVYDVVKNRKKQKTEDTNPQIEISDLTAARVNTGETSGHQYQEYLPQRGKKNAVSLAGNDSHYQSLDPQKRSKQSGGFGIESSYQVVGGPGKSSLSHTEEAIYENA</sequence>
<dbReference type="RefSeq" id="XP_020897746.1">
    <property type="nucleotide sequence ID" value="XM_021042087.2"/>
</dbReference>
<organism evidence="2 3">
    <name type="scientific">Exaiptasia diaphana</name>
    <name type="common">Tropical sea anemone</name>
    <name type="synonym">Aiptasia pulchella</name>
    <dbReference type="NCBI Taxonomy" id="2652724"/>
    <lineage>
        <taxon>Eukaryota</taxon>
        <taxon>Metazoa</taxon>
        <taxon>Cnidaria</taxon>
        <taxon>Anthozoa</taxon>
        <taxon>Hexacorallia</taxon>
        <taxon>Actiniaria</taxon>
        <taxon>Aiptasiidae</taxon>
        <taxon>Exaiptasia</taxon>
    </lineage>
</organism>
<keyword evidence="3" id="KW-1185">Reference proteome</keyword>
<accession>A0A913X2V5</accession>
<evidence type="ECO:0000256" key="1">
    <source>
        <dbReference type="SAM" id="MobiDB-lite"/>
    </source>
</evidence>
<dbReference type="Proteomes" id="UP000887567">
    <property type="component" value="Unplaced"/>
</dbReference>
<name>A0A913X2V5_EXADI</name>
<feature type="region of interest" description="Disordered" evidence="1">
    <location>
        <begin position="71"/>
        <end position="118"/>
    </location>
</feature>
<dbReference type="KEGG" id="epa:110236550"/>
<dbReference type="AlphaFoldDB" id="A0A913X2V5"/>
<reference evidence="2" key="1">
    <citation type="submission" date="2022-11" db="UniProtKB">
        <authorList>
            <consortium name="EnsemblMetazoa"/>
        </authorList>
    </citation>
    <scope>IDENTIFICATION</scope>
</reference>
<evidence type="ECO:0000313" key="2">
    <source>
        <dbReference type="EnsemblMetazoa" id="XP_020897746.1"/>
    </source>
</evidence>
<proteinExistence type="predicted"/>
<protein>
    <submittedName>
        <fullName evidence="2">Uncharacterized protein</fullName>
    </submittedName>
</protein>
<evidence type="ECO:0000313" key="3">
    <source>
        <dbReference type="Proteomes" id="UP000887567"/>
    </source>
</evidence>